<evidence type="ECO:0000256" key="1">
    <source>
        <dbReference type="SAM" id="MobiDB-lite"/>
    </source>
</evidence>
<organism evidence="3">
    <name type="scientific">uncultured bacterium AOCefta2</name>
    <dbReference type="NCBI Taxonomy" id="654977"/>
    <lineage>
        <taxon>Bacteria</taxon>
        <taxon>environmental samples</taxon>
    </lineage>
</organism>
<evidence type="ECO:0000256" key="2">
    <source>
        <dbReference type="SAM" id="SignalP"/>
    </source>
</evidence>
<name>D6MLX3_9BACT</name>
<feature type="compositionally biased region" description="Basic and acidic residues" evidence="1">
    <location>
        <begin position="227"/>
        <end position="239"/>
    </location>
</feature>
<keyword evidence="2" id="KW-0732">Signal</keyword>
<dbReference type="AlphaFoldDB" id="D6MLX3"/>
<reference evidence="3" key="1">
    <citation type="journal article" date="2010" name="Appl. Environ. Microbiol.">
        <title>Metagenomics Reveals Antibiotic Resistance Genes Encoding Predicted Bifunctional Proteins in Apple Orchard Soil.</title>
        <authorList>
            <person name="Donato J.J."/>
            <person name="Moe L.A."/>
            <person name="Converse B.J."/>
            <person name="Smart K.D."/>
            <person name="Berklein F.C."/>
            <person name="McManus P.S."/>
            <person name="Handelsman J."/>
        </authorList>
    </citation>
    <scope>NUCLEOTIDE SEQUENCE</scope>
</reference>
<dbReference type="EMBL" id="GQ244490">
    <property type="protein sequence ID" value="ACS83713.1"/>
    <property type="molecule type" value="Genomic_DNA"/>
</dbReference>
<feature type="region of interest" description="Disordered" evidence="1">
    <location>
        <begin position="217"/>
        <end position="239"/>
    </location>
</feature>
<evidence type="ECO:0000313" key="3">
    <source>
        <dbReference type="EMBL" id="ACS83713.1"/>
    </source>
</evidence>
<proteinExistence type="predicted"/>
<accession>D6MLX3</accession>
<gene>
    <name evidence="3" type="ORF">WISOIL_0024</name>
</gene>
<feature type="chain" id="PRO_5003086916" evidence="2">
    <location>
        <begin position="22"/>
        <end position="405"/>
    </location>
</feature>
<protein>
    <submittedName>
        <fullName evidence="3">Uncharacterized protein</fullName>
    </submittedName>
</protein>
<sequence length="405" mass="44928">MTRKRSFAALGLGLLSAISFAAPRVNDAAFGAIPANSQLTSTDQNYLLARALEAVKVVPGDLVTTIASVSEFRRSPLHDSVKESLRKLVDNKTAWPEYVYIARLTPDREHFEYLVSSSDVIEAHTLQAYDLNDGMPQAIAAKKPYVTDFSPATPAVYFPYMRNDQCDGFLVFVKMSWDESQKRVMDPTGGTLDSADASTPELQRRLRSLERRVAALEQQAKPANPRAQKEPEETAVKPPEREPLAITDAATTVIGYGYGIMNGKISIGGSGHAIRFTCPDNEKYTLKAIQMVGSRYGYPQPPAEDFLVYVMDENTSVIKTLPFAYSTFERGREQWITLPCAGVPLPRQFCIGLNFNPNQTKGIYVGFENSADDSHSLVGSPDLKFKPWENKADWMIRAVIQRTGQ</sequence>
<feature type="signal peptide" evidence="2">
    <location>
        <begin position="1"/>
        <end position="21"/>
    </location>
</feature>